<reference evidence="16" key="1">
    <citation type="submission" date="2017-05" db="EMBL/GenBank/DDBJ databases">
        <title>Physiological properties and genetic analysis related to exopolysaccharide production of fresh-water unicellular cyanobacterium Aphanothece sacrum, Suizenji Nori, that has been cultured as a food source in Japan.</title>
        <authorList>
            <person name="Kanesaki Y."/>
            <person name="Yoshikawa S."/>
            <person name="Ohki K."/>
        </authorList>
    </citation>
    <scope>NUCLEOTIDE SEQUENCE [LARGE SCALE GENOMIC DNA]</scope>
    <source>
        <strain evidence="16">FPU1</strain>
    </source>
</reference>
<comment type="function">
    <text evidence="12">Catalyzes the oxidation of L-aspartate to iminoaspartate.</text>
</comment>
<name>A0A401IGM6_APHSA</name>
<evidence type="ECO:0000313" key="16">
    <source>
        <dbReference type="Proteomes" id="UP000287247"/>
    </source>
</evidence>
<dbReference type="InterPro" id="IPR005288">
    <property type="entry name" value="NadB"/>
</dbReference>
<dbReference type="GO" id="GO:0008734">
    <property type="term" value="F:L-aspartate oxidase activity"/>
    <property type="evidence" value="ECO:0007669"/>
    <property type="project" value="UniProtKB-UniRule"/>
</dbReference>
<dbReference type="Gene3D" id="3.90.700.10">
    <property type="entry name" value="Succinate dehydrogenase/fumarate reductase flavoprotein, catalytic domain"/>
    <property type="match status" value="1"/>
</dbReference>
<dbReference type="InterPro" id="IPR037099">
    <property type="entry name" value="Fum_R/Succ_DH_flav-like_C_sf"/>
</dbReference>
<keyword evidence="6 12" id="KW-0285">Flavoprotein</keyword>
<evidence type="ECO:0000259" key="14">
    <source>
        <dbReference type="Pfam" id="PF02910"/>
    </source>
</evidence>
<proteinExistence type="inferred from homology"/>
<evidence type="ECO:0000256" key="6">
    <source>
        <dbReference type="ARBA" id="ARBA00022630"/>
    </source>
</evidence>
<evidence type="ECO:0000256" key="12">
    <source>
        <dbReference type="RuleBase" id="RU362049"/>
    </source>
</evidence>
<evidence type="ECO:0000256" key="2">
    <source>
        <dbReference type="ARBA" id="ARBA00004950"/>
    </source>
</evidence>
<feature type="domain" description="FAD-dependent oxidoreductase 2 FAD-binding" evidence="13">
    <location>
        <begin position="44"/>
        <end position="418"/>
    </location>
</feature>
<evidence type="ECO:0000256" key="5">
    <source>
        <dbReference type="ARBA" id="ARBA00021901"/>
    </source>
</evidence>
<dbReference type="PANTHER" id="PTHR42716">
    <property type="entry name" value="L-ASPARTATE OXIDASE"/>
    <property type="match status" value="1"/>
</dbReference>
<dbReference type="Pfam" id="PF02910">
    <property type="entry name" value="Succ_DH_flav_C"/>
    <property type="match status" value="1"/>
</dbReference>
<evidence type="ECO:0000256" key="7">
    <source>
        <dbReference type="ARBA" id="ARBA00022642"/>
    </source>
</evidence>
<dbReference type="NCBIfam" id="NF005636">
    <property type="entry name" value="PRK07395.1"/>
    <property type="match status" value="1"/>
</dbReference>
<dbReference type="SUPFAM" id="SSF46977">
    <property type="entry name" value="Succinate dehydrogenase/fumarate reductase flavoprotein C-terminal domain"/>
    <property type="match status" value="1"/>
</dbReference>
<dbReference type="InterPro" id="IPR015939">
    <property type="entry name" value="Fum_Rdtase/Succ_DH_flav-like_C"/>
</dbReference>
<dbReference type="EMBL" id="BDQK01000008">
    <property type="protein sequence ID" value="GBF80447.1"/>
    <property type="molecule type" value="Genomic_DNA"/>
</dbReference>
<sequence>MVFGVLPTLKGKIKKISRKIKVTLISSLNKANSLDTDSLTTAFDILVVGSGAAGLYAALCLPAHYRVGLITKDTLKTGASDWAQGGIAAAIAPDDSPKFHCDDTLKAGAGLCDNRAVQFLVDHAATAIESLVEMGVGFDRKNDQLAMTLEAAHSHPRVLHAADTTGRAIVSTLTEKVLERPNIKIIPQAVALQLWLDDTKKQCQGISMLYQGQISWIRSAAVILATGGGGQVYAQTTNPSVSTGDGVALAWRGGAIVRDLEFFQFHPTALTKPGAPHFLISEAVRGEGAHLVDAQGIRFAFEYHTAGELAPRDVVSRAIFNHLQKTTPDSVNAHVYLDLQPIEPERINRRFPNIIQVCRKWGINVLEEPIPVAPAAHYWMGGVEVDLNNSTSIQGLYAIGETASTGVHGANRLASNSLLECLVFAAQLSKLEGLSTPLVNLSLISPVQEKGDWEEEMLLINQIREDLPILMWQSAGICRTQPVLESALEQVVLWRSQLAGLNCSHYVFDLLPGQQVIFESLTAQMSLRVCAETLNLLDIAYLILKSALFRTESRGGHYRGDYPKTCPKWEVHTLIVDHYWWTNPVN</sequence>
<comment type="similarity">
    <text evidence="3 12">Belongs to the FAD-dependent oxidoreductase 2 family. NadB subfamily.</text>
</comment>
<evidence type="ECO:0000256" key="9">
    <source>
        <dbReference type="ARBA" id="ARBA00023002"/>
    </source>
</evidence>
<evidence type="ECO:0000256" key="1">
    <source>
        <dbReference type="ARBA" id="ARBA00001974"/>
    </source>
</evidence>
<keyword evidence="8 12" id="KW-0274">FAD</keyword>
<dbReference type="NCBIfam" id="TIGR00551">
    <property type="entry name" value="nadB"/>
    <property type="match status" value="1"/>
</dbReference>
<evidence type="ECO:0000256" key="10">
    <source>
        <dbReference type="ARBA" id="ARBA00048305"/>
    </source>
</evidence>
<dbReference type="InterPro" id="IPR003953">
    <property type="entry name" value="FAD-dep_OxRdtase_2_FAD-bd"/>
</dbReference>
<dbReference type="FunFam" id="3.90.700.10:FF:000002">
    <property type="entry name" value="L-aspartate oxidase"/>
    <property type="match status" value="1"/>
</dbReference>
<evidence type="ECO:0000256" key="4">
    <source>
        <dbReference type="ARBA" id="ARBA00012173"/>
    </source>
</evidence>
<comment type="pathway">
    <text evidence="2 12">Cofactor biosynthesis; NAD(+) biosynthesis; iminoaspartate from L-aspartate (oxidase route): step 1/1.</text>
</comment>
<evidence type="ECO:0000259" key="13">
    <source>
        <dbReference type="Pfam" id="PF00890"/>
    </source>
</evidence>
<comment type="subcellular location">
    <subcellularLocation>
        <location evidence="12">Cytoplasm</location>
    </subcellularLocation>
</comment>
<dbReference type="Pfam" id="PF00890">
    <property type="entry name" value="FAD_binding_2"/>
    <property type="match status" value="1"/>
</dbReference>
<dbReference type="EC" id="1.4.3.16" evidence="4 11"/>
<accession>A0A401IGM6</accession>
<dbReference type="SUPFAM" id="SSF51905">
    <property type="entry name" value="FAD/NAD(P)-binding domain"/>
    <property type="match status" value="1"/>
</dbReference>
<dbReference type="SUPFAM" id="SSF56425">
    <property type="entry name" value="Succinate dehydrogenase/fumarate reductase flavoprotein, catalytic domain"/>
    <property type="match status" value="1"/>
</dbReference>
<dbReference type="PRINTS" id="PR00368">
    <property type="entry name" value="FADPNR"/>
</dbReference>
<dbReference type="Proteomes" id="UP000287247">
    <property type="component" value="Unassembled WGS sequence"/>
</dbReference>
<dbReference type="Gene3D" id="3.50.50.60">
    <property type="entry name" value="FAD/NAD(P)-binding domain"/>
    <property type="match status" value="1"/>
</dbReference>
<comment type="catalytic activity">
    <reaction evidence="10">
        <text>L-aspartate + O2 = iminosuccinate + H2O2</text>
        <dbReference type="Rhea" id="RHEA:25876"/>
        <dbReference type="ChEBI" id="CHEBI:15379"/>
        <dbReference type="ChEBI" id="CHEBI:16240"/>
        <dbReference type="ChEBI" id="CHEBI:29991"/>
        <dbReference type="ChEBI" id="CHEBI:77875"/>
        <dbReference type="EC" id="1.4.3.16"/>
    </reaction>
    <physiologicalReaction direction="left-to-right" evidence="10">
        <dbReference type="Rhea" id="RHEA:25877"/>
    </physiologicalReaction>
</comment>
<dbReference type="OrthoDB" id="9806724at2"/>
<dbReference type="GO" id="GO:0005737">
    <property type="term" value="C:cytoplasm"/>
    <property type="evidence" value="ECO:0007669"/>
    <property type="project" value="UniProtKB-SubCell"/>
</dbReference>
<evidence type="ECO:0000256" key="11">
    <source>
        <dbReference type="NCBIfam" id="TIGR00551"/>
    </source>
</evidence>
<keyword evidence="7 12" id="KW-0662">Pyridine nucleotide biosynthesis</keyword>
<feature type="domain" description="Fumarate reductase/succinate dehydrogenase flavoprotein-like C-terminal" evidence="14">
    <location>
        <begin position="525"/>
        <end position="576"/>
    </location>
</feature>
<gene>
    <name evidence="15" type="ORF">AsFPU1_1848</name>
</gene>
<dbReference type="GO" id="GO:0033765">
    <property type="term" value="F:steroid dehydrogenase activity, acting on the CH-CH group of donors"/>
    <property type="evidence" value="ECO:0007669"/>
    <property type="project" value="UniProtKB-ARBA"/>
</dbReference>
<dbReference type="InterPro" id="IPR036188">
    <property type="entry name" value="FAD/NAD-bd_sf"/>
</dbReference>
<keyword evidence="16" id="KW-1185">Reference proteome</keyword>
<protein>
    <recommendedName>
        <fullName evidence="5 11">L-aspartate oxidase</fullName>
        <ecNumber evidence="4 11">1.4.3.16</ecNumber>
    </recommendedName>
</protein>
<evidence type="ECO:0000256" key="3">
    <source>
        <dbReference type="ARBA" id="ARBA00008562"/>
    </source>
</evidence>
<dbReference type="Gene3D" id="1.20.58.100">
    <property type="entry name" value="Fumarate reductase/succinate dehydrogenase flavoprotein-like, C-terminal domain"/>
    <property type="match status" value="1"/>
</dbReference>
<comment type="caution">
    <text evidence="15">The sequence shown here is derived from an EMBL/GenBank/DDBJ whole genome shotgun (WGS) entry which is preliminary data.</text>
</comment>
<dbReference type="UniPathway" id="UPA00253">
    <property type="reaction ID" value="UER00326"/>
</dbReference>
<evidence type="ECO:0000256" key="8">
    <source>
        <dbReference type="ARBA" id="ARBA00022827"/>
    </source>
</evidence>
<dbReference type="PANTHER" id="PTHR42716:SF2">
    <property type="entry name" value="L-ASPARTATE OXIDASE, CHLOROPLASTIC"/>
    <property type="match status" value="1"/>
</dbReference>
<dbReference type="GO" id="GO:0034628">
    <property type="term" value="P:'de novo' NAD+ biosynthetic process from L-aspartate"/>
    <property type="evidence" value="ECO:0007669"/>
    <property type="project" value="TreeGrafter"/>
</dbReference>
<evidence type="ECO:0000313" key="15">
    <source>
        <dbReference type="EMBL" id="GBF80447.1"/>
    </source>
</evidence>
<dbReference type="InterPro" id="IPR027477">
    <property type="entry name" value="Succ_DH/fumarate_Rdtase_cat_sf"/>
</dbReference>
<dbReference type="AlphaFoldDB" id="A0A401IGM6"/>
<comment type="cofactor">
    <cofactor evidence="1 12">
        <name>FAD</name>
        <dbReference type="ChEBI" id="CHEBI:57692"/>
    </cofactor>
</comment>
<organism evidence="15 16">
    <name type="scientific">Aphanothece sacrum FPU1</name>
    <dbReference type="NCBI Taxonomy" id="1920663"/>
    <lineage>
        <taxon>Bacteria</taxon>
        <taxon>Bacillati</taxon>
        <taxon>Cyanobacteriota</taxon>
        <taxon>Cyanophyceae</taxon>
        <taxon>Oscillatoriophycideae</taxon>
        <taxon>Chroococcales</taxon>
        <taxon>Aphanothecaceae</taxon>
        <taxon>Aphanothece</taxon>
    </lineage>
</organism>
<keyword evidence="9 12" id="KW-0560">Oxidoreductase</keyword>